<dbReference type="InterPro" id="IPR016181">
    <property type="entry name" value="Acyl_CoA_acyltransferase"/>
</dbReference>
<dbReference type="RefSeq" id="WP_122225908.1">
    <property type="nucleotide sequence ID" value="NZ_RDQO01000001.1"/>
</dbReference>
<gene>
    <name evidence="4" type="primary">aat</name>
    <name evidence="5" type="ORF">D8I35_01225</name>
</gene>
<dbReference type="PANTHER" id="PTHR30098:SF2">
    <property type="entry name" value="LEUCYL_PHENYLALANYL-TRNA--PROTEIN TRANSFERASE"/>
    <property type="match status" value="1"/>
</dbReference>
<dbReference type="PANTHER" id="PTHR30098">
    <property type="entry name" value="LEUCYL/PHENYLALANYL-TRNA--PROTEIN TRANSFERASE"/>
    <property type="match status" value="1"/>
</dbReference>
<evidence type="ECO:0000256" key="4">
    <source>
        <dbReference type="HAMAP-Rule" id="MF_00688"/>
    </source>
</evidence>
<comment type="catalytic activity">
    <reaction evidence="4">
        <text>N-terminal L-lysyl-[protein] + L-leucyl-tRNA(Leu) = N-terminal L-leucyl-L-lysyl-[protein] + tRNA(Leu) + H(+)</text>
        <dbReference type="Rhea" id="RHEA:12340"/>
        <dbReference type="Rhea" id="RHEA-COMP:9613"/>
        <dbReference type="Rhea" id="RHEA-COMP:9622"/>
        <dbReference type="Rhea" id="RHEA-COMP:12670"/>
        <dbReference type="Rhea" id="RHEA-COMP:12671"/>
        <dbReference type="ChEBI" id="CHEBI:15378"/>
        <dbReference type="ChEBI" id="CHEBI:65249"/>
        <dbReference type="ChEBI" id="CHEBI:78442"/>
        <dbReference type="ChEBI" id="CHEBI:78494"/>
        <dbReference type="ChEBI" id="CHEBI:133043"/>
        <dbReference type="EC" id="2.3.2.6"/>
    </reaction>
</comment>
<name>A0A3M6QXM8_9BURK</name>
<comment type="function">
    <text evidence="4">Functions in the N-end rule pathway of protein degradation where it conjugates Leu, Phe and, less efficiently, Met from aminoacyl-tRNAs to the N-termini of proteins containing an N-terminal arginine or lysine.</text>
</comment>
<dbReference type="GO" id="GO:0030163">
    <property type="term" value="P:protein catabolic process"/>
    <property type="evidence" value="ECO:0007669"/>
    <property type="project" value="UniProtKB-UniRule"/>
</dbReference>
<comment type="catalytic activity">
    <reaction evidence="4">
        <text>N-terminal L-arginyl-[protein] + L-leucyl-tRNA(Leu) = N-terminal L-leucyl-L-arginyl-[protein] + tRNA(Leu) + H(+)</text>
        <dbReference type="Rhea" id="RHEA:50416"/>
        <dbReference type="Rhea" id="RHEA-COMP:9613"/>
        <dbReference type="Rhea" id="RHEA-COMP:9622"/>
        <dbReference type="Rhea" id="RHEA-COMP:12672"/>
        <dbReference type="Rhea" id="RHEA-COMP:12673"/>
        <dbReference type="ChEBI" id="CHEBI:15378"/>
        <dbReference type="ChEBI" id="CHEBI:64719"/>
        <dbReference type="ChEBI" id="CHEBI:78442"/>
        <dbReference type="ChEBI" id="CHEBI:78494"/>
        <dbReference type="ChEBI" id="CHEBI:133044"/>
        <dbReference type="EC" id="2.3.2.6"/>
    </reaction>
</comment>
<dbReference type="EC" id="2.3.2.6" evidence="4"/>
<dbReference type="SUPFAM" id="SSF55729">
    <property type="entry name" value="Acyl-CoA N-acyltransferases (Nat)"/>
    <property type="match status" value="1"/>
</dbReference>
<keyword evidence="2 4" id="KW-0808">Transferase</keyword>
<comment type="subcellular location">
    <subcellularLocation>
        <location evidence="4">Cytoplasm</location>
    </subcellularLocation>
</comment>
<dbReference type="Gene3D" id="3.40.630.70">
    <property type="entry name" value="Leucyl/phenylalanyl-tRNA-protein transferase, C-terminal domain"/>
    <property type="match status" value="1"/>
</dbReference>
<keyword evidence="3 4" id="KW-0012">Acyltransferase</keyword>
<protein>
    <recommendedName>
        <fullName evidence="4">Leucyl/phenylalanyl-tRNA--protein transferase</fullName>
        <ecNumber evidence="4">2.3.2.6</ecNumber>
    </recommendedName>
    <alternativeName>
        <fullName evidence="4">L/F-transferase</fullName>
    </alternativeName>
    <alternativeName>
        <fullName evidence="4">Leucyltransferase</fullName>
    </alternativeName>
    <alternativeName>
        <fullName evidence="4">Phenyalanyltransferase</fullName>
    </alternativeName>
</protein>
<evidence type="ECO:0000313" key="6">
    <source>
        <dbReference type="Proteomes" id="UP000278006"/>
    </source>
</evidence>
<keyword evidence="1 4" id="KW-0963">Cytoplasm</keyword>
<dbReference type="EMBL" id="RDQO01000001">
    <property type="protein sequence ID" value="RMX07786.1"/>
    <property type="molecule type" value="Genomic_DNA"/>
</dbReference>
<comment type="similarity">
    <text evidence="4">Belongs to the L/F-transferase family.</text>
</comment>
<dbReference type="OrthoDB" id="9790282at2"/>
<organism evidence="5 6">
    <name type="scientific">Corticibacter populi</name>
    <dbReference type="NCBI Taxonomy" id="1550736"/>
    <lineage>
        <taxon>Bacteria</taxon>
        <taxon>Pseudomonadati</taxon>
        <taxon>Pseudomonadota</taxon>
        <taxon>Betaproteobacteria</taxon>
        <taxon>Burkholderiales</taxon>
        <taxon>Comamonadaceae</taxon>
        <taxon>Corticibacter</taxon>
    </lineage>
</organism>
<dbReference type="InterPro" id="IPR042203">
    <property type="entry name" value="Leu/Phe-tRNA_Trfase_C"/>
</dbReference>
<dbReference type="Gene3D" id="3.30.70.3550">
    <property type="entry name" value="Leucyl/phenylalanyl-tRNA-protein transferase, N-terminal domain"/>
    <property type="match status" value="1"/>
</dbReference>
<dbReference type="HAMAP" id="MF_00688">
    <property type="entry name" value="Leu_Phe_trans"/>
    <property type="match status" value="1"/>
</dbReference>
<evidence type="ECO:0000256" key="1">
    <source>
        <dbReference type="ARBA" id="ARBA00022490"/>
    </source>
</evidence>
<keyword evidence="6" id="KW-1185">Reference proteome</keyword>
<evidence type="ECO:0000313" key="5">
    <source>
        <dbReference type="EMBL" id="RMX07786.1"/>
    </source>
</evidence>
<dbReference type="Pfam" id="PF03588">
    <property type="entry name" value="Leu_Phe_trans"/>
    <property type="match status" value="1"/>
</dbReference>
<dbReference type="InterPro" id="IPR042221">
    <property type="entry name" value="Leu/Phe-tRNA_Trfase_N"/>
</dbReference>
<comment type="catalytic activity">
    <reaction evidence="4">
        <text>L-phenylalanyl-tRNA(Phe) + an N-terminal L-alpha-aminoacyl-[protein] = an N-terminal L-phenylalanyl-L-alpha-aminoacyl-[protein] + tRNA(Phe)</text>
        <dbReference type="Rhea" id="RHEA:43632"/>
        <dbReference type="Rhea" id="RHEA-COMP:9668"/>
        <dbReference type="Rhea" id="RHEA-COMP:9699"/>
        <dbReference type="Rhea" id="RHEA-COMP:10636"/>
        <dbReference type="Rhea" id="RHEA-COMP:10637"/>
        <dbReference type="ChEBI" id="CHEBI:78442"/>
        <dbReference type="ChEBI" id="CHEBI:78531"/>
        <dbReference type="ChEBI" id="CHEBI:78597"/>
        <dbReference type="ChEBI" id="CHEBI:83561"/>
        <dbReference type="EC" id="2.3.2.6"/>
    </reaction>
</comment>
<reference evidence="5 6" key="1">
    <citation type="submission" date="2018-10" db="EMBL/GenBank/DDBJ databases">
        <title>Draft genome of Cortibacter populi DSM10536.</title>
        <authorList>
            <person name="Bernier A.-M."/>
            <person name="Bernard K."/>
        </authorList>
    </citation>
    <scope>NUCLEOTIDE SEQUENCE [LARGE SCALE GENOMIC DNA]</scope>
    <source>
        <strain evidence="5 6">DSM 105136</strain>
    </source>
</reference>
<dbReference type="GO" id="GO:0005737">
    <property type="term" value="C:cytoplasm"/>
    <property type="evidence" value="ECO:0007669"/>
    <property type="project" value="UniProtKB-SubCell"/>
</dbReference>
<proteinExistence type="inferred from homology"/>
<dbReference type="NCBIfam" id="TIGR00667">
    <property type="entry name" value="aat"/>
    <property type="match status" value="1"/>
</dbReference>
<comment type="caution">
    <text evidence="5">The sequence shown here is derived from an EMBL/GenBank/DDBJ whole genome shotgun (WGS) entry which is preliminary data.</text>
</comment>
<dbReference type="GO" id="GO:0008914">
    <property type="term" value="F:leucyl-tRNA--protein transferase activity"/>
    <property type="evidence" value="ECO:0007669"/>
    <property type="project" value="UniProtKB-UniRule"/>
</dbReference>
<sequence>MTGQPQQAFAFLHPGDPFPAYGSVSESLGPIAVGADLSPATLLAAYRRGIFPWYSAPPILWWSPDPRMVLPVGQFRLHASLRKSIARLWRQNRLEIRVDSAFSTVLRHCARIYRPGQNGSWIVPEMQAAYLAFHAAGHVHSVETWLDGELAGGLYFVNIGQAVFGESMFALRTDASKIALAALVAMCRRLGVETIDCQQNTDHLAFFGGHEIPRSAFLAGLQRSTIQPQPSWRFAPGDWQRLHPALAT</sequence>
<dbReference type="Proteomes" id="UP000278006">
    <property type="component" value="Unassembled WGS sequence"/>
</dbReference>
<accession>A0A3M6QXM8</accession>
<evidence type="ECO:0000256" key="2">
    <source>
        <dbReference type="ARBA" id="ARBA00022679"/>
    </source>
</evidence>
<evidence type="ECO:0000256" key="3">
    <source>
        <dbReference type="ARBA" id="ARBA00023315"/>
    </source>
</evidence>
<dbReference type="AlphaFoldDB" id="A0A3M6QXM8"/>
<dbReference type="InterPro" id="IPR004616">
    <property type="entry name" value="Leu/Phe-tRNA_Trfase"/>
</dbReference>